<protein>
    <recommendedName>
        <fullName evidence="3">HNH endonuclease</fullName>
    </recommendedName>
</protein>
<evidence type="ECO:0008006" key="3">
    <source>
        <dbReference type="Google" id="ProtNLM"/>
    </source>
</evidence>
<name>A0A1M6VDM8_REIAG</name>
<dbReference type="Gene3D" id="3.30.40.220">
    <property type="match status" value="1"/>
</dbReference>
<dbReference type="STRING" id="156994.SAMN04488028_1097"/>
<dbReference type="RefSeq" id="WP_073124779.1">
    <property type="nucleotide sequence ID" value="NZ_FRAA01000009.1"/>
</dbReference>
<evidence type="ECO:0000313" key="1">
    <source>
        <dbReference type="EMBL" id="SHK79491.1"/>
    </source>
</evidence>
<proteinExistence type="predicted"/>
<keyword evidence="2" id="KW-1185">Reference proteome</keyword>
<reference evidence="2" key="1">
    <citation type="submission" date="2016-11" db="EMBL/GenBank/DDBJ databases">
        <authorList>
            <person name="Varghese N."/>
            <person name="Submissions S."/>
        </authorList>
    </citation>
    <scope>NUCLEOTIDE SEQUENCE [LARGE SCALE GENOMIC DNA]</scope>
    <source>
        <strain evidence="2">DSM 26134</strain>
    </source>
</reference>
<evidence type="ECO:0000313" key="2">
    <source>
        <dbReference type="Proteomes" id="UP000184474"/>
    </source>
</evidence>
<sequence length="159" mass="19537">MTDKQKEFLQLAVIDRLTYSEIEKRMEISRSEFAPWWDELKDKRTYLTSIRDKWLKKCKEVDFKDFRNWHESTDKKCYYCEISEKEIEHLWNKHPQLTKRNRGRKLEIERLEPNLPYSNVSNLVYSCYWCNNAKTDTFTKEEFLEVGKVIKGIWKNRLR</sequence>
<accession>A0A1M6VDM8</accession>
<gene>
    <name evidence="1" type="ORF">SAMN04488028_1097</name>
</gene>
<dbReference type="AlphaFoldDB" id="A0A1M6VDM8"/>
<dbReference type="Proteomes" id="UP000184474">
    <property type="component" value="Unassembled WGS sequence"/>
</dbReference>
<dbReference type="EMBL" id="FRAA01000009">
    <property type="protein sequence ID" value="SHK79491.1"/>
    <property type="molecule type" value="Genomic_DNA"/>
</dbReference>
<organism evidence="1 2">
    <name type="scientific">Reichenbachiella agariperforans</name>
    <dbReference type="NCBI Taxonomy" id="156994"/>
    <lineage>
        <taxon>Bacteria</taxon>
        <taxon>Pseudomonadati</taxon>
        <taxon>Bacteroidota</taxon>
        <taxon>Cytophagia</taxon>
        <taxon>Cytophagales</taxon>
        <taxon>Reichenbachiellaceae</taxon>
        <taxon>Reichenbachiella</taxon>
    </lineage>
</organism>